<proteinExistence type="predicted"/>
<accession>A0ABS3BIF3</accession>
<dbReference type="Gene3D" id="3.30.70.1400">
    <property type="entry name" value="Aminomethyltransferase beta-barrel domains"/>
    <property type="match status" value="1"/>
</dbReference>
<protein>
    <submittedName>
        <fullName evidence="1">Folate-binding protein YgfZ</fullName>
    </submittedName>
</protein>
<dbReference type="InterPro" id="IPR045179">
    <property type="entry name" value="YgfZ/GcvT"/>
</dbReference>
<dbReference type="Proteomes" id="UP000664344">
    <property type="component" value="Unassembled WGS sequence"/>
</dbReference>
<dbReference type="Gene3D" id="2.40.30.160">
    <property type="match status" value="1"/>
</dbReference>
<comment type="caution">
    <text evidence="1">The sequence shown here is derived from an EMBL/GenBank/DDBJ whole genome shotgun (WGS) entry which is preliminary data.</text>
</comment>
<organism evidence="1 2">
    <name type="scientific">Marinobacter daepoensis</name>
    <dbReference type="NCBI Taxonomy" id="262077"/>
    <lineage>
        <taxon>Bacteria</taxon>
        <taxon>Pseudomonadati</taxon>
        <taxon>Pseudomonadota</taxon>
        <taxon>Gammaproteobacteria</taxon>
        <taxon>Pseudomonadales</taxon>
        <taxon>Marinobacteraceae</taxon>
        <taxon>Marinobacter</taxon>
    </lineage>
</organism>
<sequence>MTNTETPRHANPHGWANLTDRVLARISGPGADKFVQGQFSQNVDEVTSAQSLRAAASTPKGRAYCLTRLVRDGEDLLITLEQEMAEETITHLNKYLMLFRGTSLERLESGRVIGLMGSETAEAIAGTAARDLTQPGQQTETPLGYLIRLEDDIHQQARYELWQITADGTGLPATEASLPDWQASEIRAGVPHLTPATRESYVPQMLNLQHLQGIHYKKGCYTGQEVIARMHFLGQLKKSLFRLAFSGIDTAPDAGTRLIVGDKAVGEVVNAALTTPQGGEMLAVIRHDSASQPLTLEGADNLKLTVLDLPYPVPEREKPTGADT</sequence>
<dbReference type="PANTHER" id="PTHR22602:SF0">
    <property type="entry name" value="TRANSFERASE CAF17, MITOCHONDRIAL-RELATED"/>
    <property type="match status" value="1"/>
</dbReference>
<dbReference type="InterPro" id="IPR017703">
    <property type="entry name" value="YgfZ/GCV_T_CS"/>
</dbReference>
<reference evidence="1 2" key="1">
    <citation type="submission" date="2021-02" db="EMBL/GenBank/DDBJ databases">
        <title>PHA producing bacteria isolated from coastal sediment in Guangdong, Shenzhen.</title>
        <authorList>
            <person name="Zheng W."/>
            <person name="Yu S."/>
            <person name="Huang Y."/>
        </authorList>
    </citation>
    <scope>NUCLEOTIDE SEQUENCE [LARGE SCALE GENOMIC DNA]</scope>
    <source>
        <strain evidence="1 2">TN21-5</strain>
    </source>
</reference>
<evidence type="ECO:0000313" key="1">
    <source>
        <dbReference type="EMBL" id="MBN7771434.1"/>
    </source>
</evidence>
<gene>
    <name evidence="1" type="ORF">JYP53_16115</name>
</gene>
<dbReference type="PANTHER" id="PTHR22602">
    <property type="entry name" value="TRANSFERASE CAF17, MITOCHONDRIAL-RELATED"/>
    <property type="match status" value="1"/>
</dbReference>
<keyword evidence="2" id="KW-1185">Reference proteome</keyword>
<evidence type="ECO:0000313" key="2">
    <source>
        <dbReference type="Proteomes" id="UP000664344"/>
    </source>
</evidence>
<name>A0ABS3BIF3_9GAMM</name>
<dbReference type="NCBIfam" id="TIGR03317">
    <property type="entry name" value="ygfZ_signature"/>
    <property type="match status" value="1"/>
</dbReference>
<dbReference type="EMBL" id="JAFKDB010000020">
    <property type="protein sequence ID" value="MBN7771434.1"/>
    <property type="molecule type" value="Genomic_DNA"/>
</dbReference>
<dbReference type="RefSeq" id="WP_206558230.1">
    <property type="nucleotide sequence ID" value="NZ_JAFKDB010000020.1"/>
</dbReference>
<dbReference type="SUPFAM" id="SSF103025">
    <property type="entry name" value="Folate-binding domain"/>
    <property type="match status" value="1"/>
</dbReference>